<dbReference type="RefSeq" id="XP_005788002.1">
    <property type="nucleotide sequence ID" value="XM_005787945.1"/>
</dbReference>
<reference evidence="7" key="1">
    <citation type="journal article" date="2013" name="Nature">
        <title>Pan genome of the phytoplankton Emiliania underpins its global distribution.</title>
        <authorList>
            <person name="Read B.A."/>
            <person name="Kegel J."/>
            <person name="Klute M.J."/>
            <person name="Kuo A."/>
            <person name="Lefebvre S.C."/>
            <person name="Maumus F."/>
            <person name="Mayer C."/>
            <person name="Miller J."/>
            <person name="Monier A."/>
            <person name="Salamov A."/>
            <person name="Young J."/>
            <person name="Aguilar M."/>
            <person name="Claverie J.M."/>
            <person name="Frickenhaus S."/>
            <person name="Gonzalez K."/>
            <person name="Herman E.K."/>
            <person name="Lin Y.C."/>
            <person name="Napier J."/>
            <person name="Ogata H."/>
            <person name="Sarno A.F."/>
            <person name="Shmutz J."/>
            <person name="Schroeder D."/>
            <person name="de Vargas C."/>
            <person name="Verret F."/>
            <person name="von Dassow P."/>
            <person name="Valentin K."/>
            <person name="Van de Peer Y."/>
            <person name="Wheeler G."/>
            <person name="Dacks J.B."/>
            <person name="Delwiche C.F."/>
            <person name="Dyhrman S.T."/>
            <person name="Glockner G."/>
            <person name="John U."/>
            <person name="Richards T."/>
            <person name="Worden A.Z."/>
            <person name="Zhang X."/>
            <person name="Grigoriev I.V."/>
            <person name="Allen A.E."/>
            <person name="Bidle K."/>
            <person name="Borodovsky M."/>
            <person name="Bowler C."/>
            <person name="Brownlee C."/>
            <person name="Cock J.M."/>
            <person name="Elias M."/>
            <person name="Gladyshev V.N."/>
            <person name="Groth M."/>
            <person name="Guda C."/>
            <person name="Hadaegh A."/>
            <person name="Iglesias-Rodriguez M.D."/>
            <person name="Jenkins J."/>
            <person name="Jones B.M."/>
            <person name="Lawson T."/>
            <person name="Leese F."/>
            <person name="Lindquist E."/>
            <person name="Lobanov A."/>
            <person name="Lomsadze A."/>
            <person name="Malik S.B."/>
            <person name="Marsh M.E."/>
            <person name="Mackinder L."/>
            <person name="Mock T."/>
            <person name="Mueller-Roeber B."/>
            <person name="Pagarete A."/>
            <person name="Parker M."/>
            <person name="Probert I."/>
            <person name="Quesneville H."/>
            <person name="Raines C."/>
            <person name="Rensing S.A."/>
            <person name="Riano-Pachon D.M."/>
            <person name="Richier S."/>
            <person name="Rokitta S."/>
            <person name="Shiraiwa Y."/>
            <person name="Soanes D.M."/>
            <person name="van der Giezen M."/>
            <person name="Wahlund T.M."/>
            <person name="Williams B."/>
            <person name="Wilson W."/>
            <person name="Wolfe G."/>
            <person name="Wurch L.L."/>
        </authorList>
    </citation>
    <scope>NUCLEOTIDE SEQUENCE</scope>
</reference>
<evidence type="ECO:0000256" key="2">
    <source>
        <dbReference type="ARBA" id="ARBA00022475"/>
    </source>
</evidence>
<feature type="region of interest" description="Disordered" evidence="4">
    <location>
        <begin position="1"/>
        <end position="26"/>
    </location>
</feature>
<evidence type="ECO:0000256" key="1">
    <source>
        <dbReference type="ARBA" id="ARBA00004236"/>
    </source>
</evidence>
<proteinExistence type="predicted"/>
<evidence type="ECO:0000313" key="6">
    <source>
        <dbReference type="EnsemblProtists" id="EOD35573"/>
    </source>
</evidence>
<dbReference type="InterPro" id="IPR009722">
    <property type="entry name" value="YjiK/CarP"/>
</dbReference>
<sequence length="303" mass="31521">MSREKNPGDDNWRRLQEGGPSAKAHVPGRWRQGWLVLGVSAALLASLYLASAGVPLVAGLSGGSRQSSAGGDESPPPFDLYAVGNWILAGITDNLSDGAVLEATPDGSLRFVVVATGGPSLAAVYPLTNFVDTEGVALLRGRAVVLAEERSGALVEVHQTGYGSDLTQTAGGVEGVTYSPGEDAFYFLKEKEPALALRMDRQPPNAKRLLATVTSVGDVAGISHVPGAGPGTDGDRLLVISDKSKQVLLMRPDGTLVGPPLALSVPTKSKPEGISILPLEAGPRDCFLTFSEPAILQKYCGPE</sequence>
<dbReference type="PaxDb" id="2903-EOD35573"/>
<keyword evidence="5" id="KW-0812">Transmembrane</keyword>
<feature type="transmembrane region" description="Helical" evidence="5">
    <location>
        <begin position="34"/>
        <end position="58"/>
    </location>
</feature>
<dbReference type="Proteomes" id="UP000013827">
    <property type="component" value="Unassembled WGS sequence"/>
</dbReference>
<evidence type="ECO:0000256" key="4">
    <source>
        <dbReference type="SAM" id="MobiDB-lite"/>
    </source>
</evidence>
<evidence type="ECO:0008006" key="8">
    <source>
        <dbReference type="Google" id="ProtNLM"/>
    </source>
</evidence>
<dbReference type="GO" id="GO:0005886">
    <property type="term" value="C:plasma membrane"/>
    <property type="evidence" value="ECO:0007669"/>
    <property type="project" value="UniProtKB-SubCell"/>
</dbReference>
<keyword evidence="2" id="KW-1003">Cell membrane</keyword>
<evidence type="ECO:0000256" key="3">
    <source>
        <dbReference type="ARBA" id="ARBA00023136"/>
    </source>
</evidence>
<evidence type="ECO:0000313" key="7">
    <source>
        <dbReference type="Proteomes" id="UP000013827"/>
    </source>
</evidence>
<feature type="compositionally biased region" description="Basic and acidic residues" evidence="4">
    <location>
        <begin position="1"/>
        <end position="16"/>
    </location>
</feature>
<keyword evidence="7" id="KW-1185">Reference proteome</keyword>
<dbReference type="HOGENOM" id="CLU_919631_0_0_1"/>
<organism evidence="6 7">
    <name type="scientific">Emiliania huxleyi (strain CCMP1516)</name>
    <dbReference type="NCBI Taxonomy" id="280463"/>
    <lineage>
        <taxon>Eukaryota</taxon>
        <taxon>Haptista</taxon>
        <taxon>Haptophyta</taxon>
        <taxon>Prymnesiophyceae</taxon>
        <taxon>Isochrysidales</taxon>
        <taxon>Noelaerhabdaceae</taxon>
        <taxon>Emiliania</taxon>
    </lineage>
</organism>
<keyword evidence="3 5" id="KW-0472">Membrane</keyword>
<dbReference type="SUPFAM" id="SSF50956">
    <property type="entry name" value="Thermostable phytase (3-phytase)"/>
    <property type="match status" value="1"/>
</dbReference>
<dbReference type="Pfam" id="PF06977">
    <property type="entry name" value="SdiA-regulated"/>
    <property type="match status" value="1"/>
</dbReference>
<protein>
    <recommendedName>
        <fullName evidence="8">Phytase-like domain-containing protein</fullName>
    </recommendedName>
</protein>
<dbReference type="AlphaFoldDB" id="A0A0D3KII8"/>
<dbReference type="EnsemblProtists" id="EOD35573">
    <property type="protein sequence ID" value="EOD35573"/>
    <property type="gene ID" value="EMIHUDRAFT_449271"/>
</dbReference>
<reference evidence="6" key="2">
    <citation type="submission" date="2024-10" db="UniProtKB">
        <authorList>
            <consortium name="EnsemblProtists"/>
        </authorList>
    </citation>
    <scope>IDENTIFICATION</scope>
</reference>
<comment type="subcellular location">
    <subcellularLocation>
        <location evidence="1">Cell membrane</location>
    </subcellularLocation>
</comment>
<evidence type="ECO:0000256" key="5">
    <source>
        <dbReference type="SAM" id="Phobius"/>
    </source>
</evidence>
<keyword evidence="5" id="KW-1133">Transmembrane helix</keyword>
<dbReference type="KEGG" id="ehx:EMIHUDRAFT_449271"/>
<accession>A0A0D3KII8</accession>
<name>A0A0D3KII8_EMIH1</name>
<dbReference type="GeneID" id="17280843"/>